<accession>A0ABS2QIU0</accession>
<proteinExistence type="predicted"/>
<comment type="caution">
    <text evidence="1">The sequence shown here is derived from an EMBL/GenBank/DDBJ whole genome shotgun (WGS) entry which is preliminary data.</text>
</comment>
<reference evidence="1 2" key="1">
    <citation type="submission" date="2021-01" db="EMBL/GenBank/DDBJ databases">
        <title>Genomic Encyclopedia of Type Strains, Phase IV (KMG-IV): sequencing the most valuable type-strain genomes for metagenomic binning, comparative biology and taxonomic classification.</title>
        <authorList>
            <person name="Goeker M."/>
        </authorList>
    </citation>
    <scope>NUCLEOTIDE SEQUENCE [LARGE SCALE GENOMIC DNA]</scope>
    <source>
        <strain evidence="1 2">DSM 105482</strain>
    </source>
</reference>
<sequence>MRIILAANEEVDKLHSIFKKFNTQLLEEPETLYPYGGIIDVYDRVLTEQEASTLLQFPQHNKTNGPRFISAFMQLFHNSDVYVLLNKKEFSKSEIKQKLSSLNKTEASHFRKWFSTNKGIYKIEDEEALKFFANLSIHEVFFTNFFFPSLETVIIGNYDLSLPIYCKTSGNFEICKEIIEENGLFIRGMHC</sequence>
<protein>
    <submittedName>
        <fullName evidence="1">Uncharacterized protein</fullName>
    </submittedName>
</protein>
<evidence type="ECO:0000313" key="2">
    <source>
        <dbReference type="Proteomes" id="UP000823486"/>
    </source>
</evidence>
<gene>
    <name evidence="1" type="ORF">JOC77_001643</name>
</gene>
<keyword evidence="2" id="KW-1185">Reference proteome</keyword>
<dbReference type="EMBL" id="JAFBFI010000005">
    <property type="protein sequence ID" value="MBM7692216.1"/>
    <property type="molecule type" value="Genomic_DNA"/>
</dbReference>
<dbReference type="RefSeq" id="WP_204541199.1">
    <property type="nucleotide sequence ID" value="NZ_JAFBFI010000005.1"/>
</dbReference>
<name>A0ABS2QIU0_9BACI</name>
<evidence type="ECO:0000313" key="1">
    <source>
        <dbReference type="EMBL" id="MBM7692216.1"/>
    </source>
</evidence>
<organism evidence="1 2">
    <name type="scientific">Peribacillus deserti</name>
    <dbReference type="NCBI Taxonomy" id="673318"/>
    <lineage>
        <taxon>Bacteria</taxon>
        <taxon>Bacillati</taxon>
        <taxon>Bacillota</taxon>
        <taxon>Bacilli</taxon>
        <taxon>Bacillales</taxon>
        <taxon>Bacillaceae</taxon>
        <taxon>Peribacillus</taxon>
    </lineage>
</organism>
<dbReference type="Proteomes" id="UP000823486">
    <property type="component" value="Unassembled WGS sequence"/>
</dbReference>